<sequence>MKMKTATKVVLGVAAAAAAGAVIGMLLAPEKGKDLQQKIRDGAKDWMAELSSLLSLGREVATEVKSQGEETYADIKKGVKALTEKA</sequence>
<dbReference type="Pfam" id="PF12732">
    <property type="entry name" value="YtxH"/>
    <property type="match status" value="1"/>
</dbReference>
<evidence type="ECO:0000313" key="1">
    <source>
        <dbReference type="EMBL" id="MBL0745102.1"/>
    </source>
</evidence>
<reference evidence="1 2" key="1">
    <citation type="submission" date="2021-01" db="EMBL/GenBank/DDBJ databases">
        <title>Chryseolinea sp. Jin1 Genome sequencing and assembly.</title>
        <authorList>
            <person name="Kim I."/>
        </authorList>
    </citation>
    <scope>NUCLEOTIDE SEQUENCE [LARGE SCALE GENOMIC DNA]</scope>
    <source>
        <strain evidence="1 2">Jin1</strain>
    </source>
</reference>
<comment type="caution">
    <text evidence="1">The sequence shown here is derived from an EMBL/GenBank/DDBJ whole genome shotgun (WGS) entry which is preliminary data.</text>
</comment>
<accession>A0ABS1L2D0</accession>
<proteinExistence type="predicted"/>
<name>A0ABS1L2D0_9BACT</name>
<dbReference type="InterPro" id="IPR024623">
    <property type="entry name" value="YtxH"/>
</dbReference>
<dbReference type="EMBL" id="JAERRB010000014">
    <property type="protein sequence ID" value="MBL0745102.1"/>
    <property type="molecule type" value="Genomic_DNA"/>
</dbReference>
<organism evidence="1 2">
    <name type="scientific">Chryseolinea lacunae</name>
    <dbReference type="NCBI Taxonomy" id="2801331"/>
    <lineage>
        <taxon>Bacteria</taxon>
        <taxon>Pseudomonadati</taxon>
        <taxon>Bacteroidota</taxon>
        <taxon>Cytophagia</taxon>
        <taxon>Cytophagales</taxon>
        <taxon>Fulvivirgaceae</taxon>
        <taxon>Chryseolinea</taxon>
    </lineage>
</organism>
<protein>
    <submittedName>
        <fullName evidence="1">YtxH domain-containing protein</fullName>
    </submittedName>
</protein>
<evidence type="ECO:0000313" key="2">
    <source>
        <dbReference type="Proteomes" id="UP000613030"/>
    </source>
</evidence>
<keyword evidence="2" id="KW-1185">Reference proteome</keyword>
<dbReference type="RefSeq" id="WP_202015317.1">
    <property type="nucleotide sequence ID" value="NZ_JAERRB010000014.1"/>
</dbReference>
<gene>
    <name evidence="1" type="ORF">JI741_27985</name>
</gene>
<dbReference type="Proteomes" id="UP000613030">
    <property type="component" value="Unassembled WGS sequence"/>
</dbReference>